<proteinExistence type="inferred from homology"/>
<dbReference type="Pfam" id="PF05182">
    <property type="entry name" value="Fip1"/>
    <property type="match status" value="1"/>
</dbReference>
<reference evidence="7" key="1">
    <citation type="journal article" date="2013" name="Eukaryot. Cell">
        <title>Extremely Reduced Levels of Heterozygosity in the Vertebrate Pathogen Encephalitozoon cuniculi.</title>
        <authorList>
            <person name="Selman M."/>
            <person name="Sak B."/>
            <person name="Kvac M."/>
            <person name="Farinelli L."/>
            <person name="Weiss L.M."/>
            <person name="Corradi N."/>
        </authorList>
    </citation>
    <scope>NUCLEOTIDE SEQUENCE</scope>
</reference>
<dbReference type="VEuPathDB" id="MicrosporidiaDB:AEWQ_111390"/>
<feature type="compositionally biased region" description="Basic and acidic residues" evidence="5">
    <location>
        <begin position="105"/>
        <end position="142"/>
    </location>
</feature>
<feature type="region of interest" description="Disordered" evidence="5">
    <location>
        <begin position="95"/>
        <end position="188"/>
    </location>
</feature>
<keyword evidence="4" id="KW-0539">Nucleus</keyword>
<evidence type="ECO:0000256" key="3">
    <source>
        <dbReference type="ARBA" id="ARBA00022664"/>
    </source>
</evidence>
<evidence type="ECO:0000256" key="1">
    <source>
        <dbReference type="ARBA" id="ARBA00004123"/>
    </source>
</evidence>
<gene>
    <name evidence="7" type="ORF">ECU11_1390</name>
</gene>
<dbReference type="VEuPathDB" id="MicrosporidiaDB:ECU11_1390"/>
<dbReference type="AlphaFoldDB" id="M1JHX3"/>
<dbReference type="VEuPathDB" id="MicrosporidiaDB:AEWR_111390"/>
<protein>
    <recommendedName>
        <fullName evidence="6">Pre-mRNA polyadenylation factor Fip1 domain-containing protein</fullName>
    </recommendedName>
</protein>
<dbReference type="InterPro" id="IPR007854">
    <property type="entry name" value="Fip1_dom"/>
</dbReference>
<comment type="subcellular location">
    <subcellularLocation>
        <location evidence="1">Nucleus</location>
    </subcellularLocation>
</comment>
<evidence type="ECO:0000256" key="2">
    <source>
        <dbReference type="ARBA" id="ARBA00007459"/>
    </source>
</evidence>
<feature type="compositionally biased region" description="Basic and acidic residues" evidence="5">
    <location>
        <begin position="152"/>
        <end position="188"/>
    </location>
</feature>
<evidence type="ECO:0000313" key="7">
    <source>
        <dbReference type="EMBL" id="AGE94969.1"/>
    </source>
</evidence>
<dbReference type="GO" id="GO:0006397">
    <property type="term" value="P:mRNA processing"/>
    <property type="evidence" value="ECO:0007669"/>
    <property type="project" value="UniProtKB-KW"/>
</dbReference>
<feature type="domain" description="Pre-mRNA polyadenylation factor Fip1" evidence="6">
    <location>
        <begin position="53"/>
        <end position="93"/>
    </location>
</feature>
<dbReference type="VEuPathDB" id="MicrosporidiaDB:M970_111390"/>
<dbReference type="PANTHER" id="PTHR13484:SF0">
    <property type="entry name" value="PRE-MRNA 3'-END-PROCESSING FACTOR FIP1"/>
    <property type="match status" value="1"/>
</dbReference>
<name>M1JHX3_ENCCN</name>
<dbReference type="PANTHER" id="PTHR13484">
    <property type="entry name" value="FIP1-LIKE 1 PROTEIN"/>
    <property type="match status" value="1"/>
</dbReference>
<dbReference type="InterPro" id="IPR051187">
    <property type="entry name" value="Pre-mRNA_3'-end_processing_reg"/>
</dbReference>
<accession>M1JHX3</accession>
<sequence>MDVFGALWMQNDEEFFVGDQDDENTSSDLELIVEKVPEKEEQKEETEGQNILDYDIESFTDKPWNKPGADITDYFNYGFNEMTWKEYCNMQKRKSEFARGGSEWTDEKYRGVRRGFSEIKKDGDGDGPRGRRGSRDVGRRGSGEGQRWEGWSGRKEGGRGRRGDREERRYEERGEGRRQGYRDGGKRQ</sequence>
<comment type="similarity">
    <text evidence="2">Belongs to the FIP1 family.</text>
</comment>
<organism evidence="7">
    <name type="scientific">Encephalitozoon cuniculi</name>
    <name type="common">Microsporidian parasite</name>
    <dbReference type="NCBI Taxonomy" id="6035"/>
    <lineage>
        <taxon>Eukaryota</taxon>
        <taxon>Fungi</taxon>
        <taxon>Fungi incertae sedis</taxon>
        <taxon>Microsporidia</taxon>
        <taxon>Unikaryonidae</taxon>
        <taxon>Encephalitozoon</taxon>
    </lineage>
</organism>
<evidence type="ECO:0000256" key="5">
    <source>
        <dbReference type="SAM" id="MobiDB-lite"/>
    </source>
</evidence>
<keyword evidence="3" id="KW-0507">mRNA processing</keyword>
<evidence type="ECO:0000256" key="4">
    <source>
        <dbReference type="ARBA" id="ARBA00023242"/>
    </source>
</evidence>
<evidence type="ECO:0000259" key="6">
    <source>
        <dbReference type="Pfam" id="PF05182"/>
    </source>
</evidence>
<dbReference type="EMBL" id="KC513604">
    <property type="protein sequence ID" value="AGE94969.1"/>
    <property type="molecule type" value="Genomic_DNA"/>
</dbReference>
<dbReference type="GO" id="GO:0005847">
    <property type="term" value="C:mRNA cleavage and polyadenylation specificity factor complex"/>
    <property type="evidence" value="ECO:0007669"/>
    <property type="project" value="TreeGrafter"/>
</dbReference>
<dbReference type="VEuPathDB" id="MicrosporidiaDB:AEWD_111390"/>